<protein>
    <submittedName>
        <fullName evidence="3">Esterase FrsA</fullName>
    </submittedName>
</protein>
<dbReference type="PANTHER" id="PTHR22946">
    <property type="entry name" value="DIENELACTONE HYDROLASE DOMAIN-CONTAINING PROTEIN-RELATED"/>
    <property type="match status" value="1"/>
</dbReference>
<organism evidence="3 4">
    <name type="scientific">Solirubrobacter deserti</name>
    <dbReference type="NCBI Taxonomy" id="2282478"/>
    <lineage>
        <taxon>Bacteria</taxon>
        <taxon>Bacillati</taxon>
        <taxon>Actinomycetota</taxon>
        <taxon>Thermoleophilia</taxon>
        <taxon>Solirubrobacterales</taxon>
        <taxon>Solirubrobacteraceae</taxon>
        <taxon>Solirubrobacter</taxon>
    </lineage>
</organism>
<comment type="caution">
    <text evidence="3">The sequence shown here is derived from an EMBL/GenBank/DDBJ whole genome shotgun (WGS) entry which is preliminary data.</text>
</comment>
<dbReference type="Gene3D" id="1.20.1440.110">
    <property type="entry name" value="acylaminoacyl peptidase"/>
    <property type="match status" value="1"/>
</dbReference>
<evidence type="ECO:0000313" key="4">
    <source>
        <dbReference type="Proteomes" id="UP001147700"/>
    </source>
</evidence>
<dbReference type="Proteomes" id="UP001147700">
    <property type="component" value="Unassembled WGS sequence"/>
</dbReference>
<comment type="similarity">
    <text evidence="1">Belongs to the AB hydrolase superfamily.</text>
</comment>
<sequence length="368" mass="40066">MDFTTDSFQEGFATLLAAAAAGAADMGEVLATAARVQDGDPDSWLREWTATGGAAWAAANRRPSARRYLHAATYYAAPLALIADTDGSVSEAELWRRQRTCWERAVALLGGVQIAIPYEQTALPGFFLPAGPGPRPLVVIDHGGREATSQAWVRAGAAAHARGYHLMTFDGPGRQAALVEQGLHLRPDWEAVLTPVADAMLARPDVDPARMGVIGFEHASYGVVRALAFEHRFAAAVVDPGVVDLSTLWTDPLPPEPRAALAAGDRSAFNCEIHLAGLFDPRANAVLRGRGRWYGLDGRSPFELYARVREYRLGSEIERITTPIFVRQNLRERRWPGQAQALYDLLPGTRHVLSADEPFGWLDRTLAP</sequence>
<name>A0ABT4RJI3_9ACTN</name>
<accession>A0ABT4RJI3</accession>
<keyword evidence="2" id="KW-0378">Hydrolase</keyword>
<dbReference type="EMBL" id="JAPCID010000018">
    <property type="protein sequence ID" value="MDA0138699.1"/>
    <property type="molecule type" value="Genomic_DNA"/>
</dbReference>
<keyword evidence="4" id="KW-1185">Reference proteome</keyword>
<proteinExistence type="inferred from homology"/>
<evidence type="ECO:0000256" key="2">
    <source>
        <dbReference type="ARBA" id="ARBA00022801"/>
    </source>
</evidence>
<evidence type="ECO:0000313" key="3">
    <source>
        <dbReference type="EMBL" id="MDA0138699.1"/>
    </source>
</evidence>
<evidence type="ECO:0000256" key="1">
    <source>
        <dbReference type="ARBA" id="ARBA00008645"/>
    </source>
</evidence>
<gene>
    <name evidence="3" type="ORF">OJ962_14440</name>
</gene>
<dbReference type="PANTHER" id="PTHR22946:SF12">
    <property type="entry name" value="CONIDIAL PIGMENT BIOSYNTHESIS PROTEIN AYG1 (AFU_ORTHOLOGUE AFUA_2G17550)"/>
    <property type="match status" value="1"/>
</dbReference>
<dbReference type="RefSeq" id="WP_270006418.1">
    <property type="nucleotide sequence ID" value="NZ_JAPCID010000018.1"/>
</dbReference>
<reference evidence="3" key="1">
    <citation type="submission" date="2022-10" db="EMBL/GenBank/DDBJ databases">
        <title>The WGS of Solirubrobacter sp. CPCC 204708.</title>
        <authorList>
            <person name="Jiang Z."/>
        </authorList>
    </citation>
    <scope>NUCLEOTIDE SEQUENCE</scope>
    <source>
        <strain evidence="3">CPCC 204708</strain>
    </source>
</reference>
<dbReference type="Pfam" id="PF06500">
    <property type="entry name" value="FrsA-like"/>
    <property type="match status" value="1"/>
</dbReference>
<dbReference type="InterPro" id="IPR010520">
    <property type="entry name" value="FrsA-like"/>
</dbReference>
<dbReference type="InterPro" id="IPR050261">
    <property type="entry name" value="FrsA_esterase"/>
</dbReference>
<dbReference type="Gene3D" id="3.40.50.1820">
    <property type="entry name" value="alpha/beta hydrolase"/>
    <property type="match status" value="1"/>
</dbReference>
<dbReference type="SUPFAM" id="SSF53474">
    <property type="entry name" value="alpha/beta-Hydrolases"/>
    <property type="match status" value="1"/>
</dbReference>
<dbReference type="InterPro" id="IPR029058">
    <property type="entry name" value="AB_hydrolase_fold"/>
</dbReference>